<keyword evidence="3" id="KW-1185">Reference proteome</keyword>
<evidence type="ECO:0000256" key="1">
    <source>
        <dbReference type="SAM" id="Phobius"/>
    </source>
</evidence>
<dbReference type="Proteomes" id="UP001495147">
    <property type="component" value="Unassembled WGS sequence"/>
</dbReference>
<comment type="caution">
    <text evidence="2">The sequence shown here is derived from an EMBL/GenBank/DDBJ whole genome shotgun (WGS) entry which is preliminary data.</text>
</comment>
<dbReference type="InterPro" id="IPR012902">
    <property type="entry name" value="N_methyl_site"/>
</dbReference>
<dbReference type="Pfam" id="PF07963">
    <property type="entry name" value="N_methyl"/>
    <property type="match status" value="1"/>
</dbReference>
<name>A0ABV0G6E1_9BURK</name>
<proteinExistence type="predicted"/>
<dbReference type="EMBL" id="JBDPZD010000006">
    <property type="protein sequence ID" value="MEO3693299.1"/>
    <property type="molecule type" value="Genomic_DNA"/>
</dbReference>
<dbReference type="RefSeq" id="WP_347706110.1">
    <property type="nucleotide sequence ID" value="NZ_JBDPZD010000006.1"/>
</dbReference>
<keyword evidence="1" id="KW-0812">Transmembrane</keyword>
<evidence type="ECO:0000313" key="3">
    <source>
        <dbReference type="Proteomes" id="UP001495147"/>
    </source>
</evidence>
<feature type="transmembrane region" description="Helical" evidence="1">
    <location>
        <begin position="12"/>
        <end position="34"/>
    </location>
</feature>
<keyword evidence="1" id="KW-0472">Membrane</keyword>
<keyword evidence="1" id="KW-1133">Transmembrane helix</keyword>
<dbReference type="PROSITE" id="PS00409">
    <property type="entry name" value="PROKAR_NTER_METHYL"/>
    <property type="match status" value="1"/>
</dbReference>
<evidence type="ECO:0000313" key="2">
    <source>
        <dbReference type="EMBL" id="MEO3693299.1"/>
    </source>
</evidence>
<organism evidence="2 3">
    <name type="scientific">Roseateles paludis</name>
    <dbReference type="NCBI Taxonomy" id="3145238"/>
    <lineage>
        <taxon>Bacteria</taxon>
        <taxon>Pseudomonadati</taxon>
        <taxon>Pseudomonadota</taxon>
        <taxon>Betaproteobacteria</taxon>
        <taxon>Burkholderiales</taxon>
        <taxon>Sphaerotilaceae</taxon>
        <taxon>Roseateles</taxon>
    </lineage>
</organism>
<accession>A0ABV0G6E1</accession>
<dbReference type="NCBIfam" id="TIGR02532">
    <property type="entry name" value="IV_pilin_GFxxxE"/>
    <property type="match status" value="1"/>
</dbReference>
<protein>
    <submittedName>
        <fullName evidence="2">Prepilin-type N-terminal cleavage/methylation domain-containing protein</fullName>
    </submittedName>
</protein>
<sequence length="230" mass="25364">MRSSGLPWQRAAGFTLVEMLVTLALTSLIATLLWQAVQQAARVEAILQRAGFDGQLLTVRREWVRDLVRSATVEMLGAERTFVGTTDRVRLVSGETLGFAPKPSRSLEIRIEADVSRNQRRLVLADETEGGANGVPKRAVVELLRWGGSAGAIRYFNDAGQWVDQWPAEPQMQAQTGNPELDLRLEALAKLPRLPRFVWLEMGADAGGPLIVEVAVTQAGRPRLSAWELQ</sequence>
<reference evidence="2 3" key="1">
    <citation type="submission" date="2024-05" db="EMBL/GenBank/DDBJ databases">
        <title>Roseateles sp. DJS-2-20 16S ribosomal RNA gene Genome sequencing and assembly.</title>
        <authorList>
            <person name="Woo H."/>
        </authorList>
    </citation>
    <scope>NUCLEOTIDE SEQUENCE [LARGE SCALE GENOMIC DNA]</scope>
    <source>
        <strain evidence="2 3">DJS-2-20</strain>
    </source>
</reference>
<gene>
    <name evidence="2" type="ORF">ABDJ85_17650</name>
</gene>